<dbReference type="Pfam" id="PF14497">
    <property type="entry name" value="GST_C_3"/>
    <property type="match status" value="1"/>
</dbReference>
<comment type="catalytic activity">
    <reaction evidence="4">
        <text>RX + glutathione = an S-substituted glutathione + a halide anion + H(+)</text>
        <dbReference type="Rhea" id="RHEA:16437"/>
        <dbReference type="ChEBI" id="CHEBI:15378"/>
        <dbReference type="ChEBI" id="CHEBI:16042"/>
        <dbReference type="ChEBI" id="CHEBI:17792"/>
        <dbReference type="ChEBI" id="CHEBI:57925"/>
        <dbReference type="ChEBI" id="CHEBI:90779"/>
        <dbReference type="EC" id="2.5.1.18"/>
    </reaction>
</comment>
<dbReference type="CDD" id="cd03039">
    <property type="entry name" value="GST_N_Sigma_like"/>
    <property type="match status" value="1"/>
</dbReference>
<organism evidence="5 6">
    <name type="scientific">Apolygus lucorum</name>
    <name type="common">Small green plant bug</name>
    <name type="synonym">Lygocoris lucorum</name>
    <dbReference type="NCBI Taxonomy" id="248454"/>
    <lineage>
        <taxon>Eukaryota</taxon>
        <taxon>Metazoa</taxon>
        <taxon>Ecdysozoa</taxon>
        <taxon>Arthropoda</taxon>
        <taxon>Hexapoda</taxon>
        <taxon>Insecta</taxon>
        <taxon>Pterygota</taxon>
        <taxon>Neoptera</taxon>
        <taxon>Paraneoptera</taxon>
        <taxon>Hemiptera</taxon>
        <taxon>Heteroptera</taxon>
        <taxon>Panheteroptera</taxon>
        <taxon>Cimicomorpha</taxon>
        <taxon>Miridae</taxon>
        <taxon>Mirini</taxon>
        <taxon>Apolygus</taxon>
    </lineage>
</organism>
<keyword evidence="2" id="KW-0808">Transferase</keyword>
<evidence type="ECO:0000256" key="4">
    <source>
        <dbReference type="ARBA" id="ARBA00047960"/>
    </source>
</evidence>
<evidence type="ECO:0000256" key="3">
    <source>
        <dbReference type="ARBA" id="ARBA00038317"/>
    </source>
</evidence>
<dbReference type="InterPro" id="IPR004046">
    <property type="entry name" value="GST_C"/>
</dbReference>
<dbReference type="SFLD" id="SFLDG00363">
    <property type="entry name" value="AMPS_(cytGST):_Alpha-__Mu-__Pi"/>
    <property type="match status" value="1"/>
</dbReference>
<dbReference type="AlphaFoldDB" id="A0A6A4JU97"/>
<evidence type="ECO:0000313" key="6">
    <source>
        <dbReference type="Proteomes" id="UP000466442"/>
    </source>
</evidence>
<name>A0A6A4JU97_APOLU</name>
<gene>
    <name evidence="5" type="ORF">GE061_009420</name>
</gene>
<keyword evidence="6" id="KW-1185">Reference proteome</keyword>
<dbReference type="SFLD" id="SFLDS00019">
    <property type="entry name" value="Glutathione_Transferase_(cytos"/>
    <property type="match status" value="1"/>
</dbReference>
<dbReference type="InterPro" id="IPR040079">
    <property type="entry name" value="Glutathione_S-Trfase"/>
</dbReference>
<dbReference type="Gene3D" id="1.20.1050.10">
    <property type="match status" value="1"/>
</dbReference>
<dbReference type="InterPro" id="IPR036249">
    <property type="entry name" value="Thioredoxin-like_sf"/>
</dbReference>
<dbReference type="SFLD" id="SFLDG01205">
    <property type="entry name" value="AMPS.1"/>
    <property type="match status" value="1"/>
</dbReference>
<protein>
    <recommendedName>
        <fullName evidence="1">glutathione transferase</fullName>
        <ecNumber evidence="1">2.5.1.18</ecNumber>
    </recommendedName>
</protein>
<dbReference type="InterPro" id="IPR004045">
    <property type="entry name" value="Glutathione_S-Trfase_N"/>
</dbReference>
<dbReference type="EC" id="2.5.1.18" evidence="1"/>
<reference evidence="5" key="1">
    <citation type="journal article" date="2021" name="Mol. Ecol. Resour.">
        <title>Apolygus lucorum genome provides insights into omnivorousness and mesophyll feeding.</title>
        <authorList>
            <person name="Liu Y."/>
            <person name="Liu H."/>
            <person name="Wang H."/>
            <person name="Huang T."/>
            <person name="Liu B."/>
            <person name="Yang B."/>
            <person name="Yin L."/>
            <person name="Li B."/>
            <person name="Zhang Y."/>
            <person name="Zhang S."/>
            <person name="Jiang F."/>
            <person name="Zhang X."/>
            <person name="Ren Y."/>
            <person name="Wang B."/>
            <person name="Wang S."/>
            <person name="Lu Y."/>
            <person name="Wu K."/>
            <person name="Fan W."/>
            <person name="Wang G."/>
        </authorList>
    </citation>
    <scope>NUCLEOTIDE SEQUENCE</scope>
    <source>
        <strain evidence="5">12Hb</strain>
    </source>
</reference>
<dbReference type="Proteomes" id="UP000466442">
    <property type="component" value="Unassembled WGS sequence"/>
</dbReference>
<comment type="similarity">
    <text evidence="3">Belongs to the GST superfamily. Sigma family.</text>
</comment>
<comment type="caution">
    <text evidence="5">The sequence shown here is derived from an EMBL/GenBank/DDBJ whole genome shotgun (WGS) entry which is preliminary data.</text>
</comment>
<dbReference type="EMBL" id="WIXP02000002">
    <property type="protein sequence ID" value="KAF6214677.1"/>
    <property type="molecule type" value="Genomic_DNA"/>
</dbReference>
<dbReference type="SUPFAM" id="SSF52833">
    <property type="entry name" value="Thioredoxin-like"/>
    <property type="match status" value="1"/>
</dbReference>
<dbReference type="InterPro" id="IPR036282">
    <property type="entry name" value="Glutathione-S-Trfase_C_sf"/>
</dbReference>
<dbReference type="SUPFAM" id="SSF47616">
    <property type="entry name" value="GST C-terminal domain-like"/>
    <property type="match status" value="1"/>
</dbReference>
<dbReference type="PROSITE" id="PS50405">
    <property type="entry name" value="GST_CTER"/>
    <property type="match status" value="1"/>
</dbReference>
<evidence type="ECO:0000313" key="5">
    <source>
        <dbReference type="EMBL" id="KAF6214677.1"/>
    </source>
</evidence>
<evidence type="ECO:0000256" key="2">
    <source>
        <dbReference type="ARBA" id="ARBA00022679"/>
    </source>
</evidence>
<dbReference type="PROSITE" id="PS50404">
    <property type="entry name" value="GST_NTER"/>
    <property type="match status" value="1"/>
</dbReference>
<accession>A0A6A4JU97</accession>
<dbReference type="PANTHER" id="PTHR11571:SF224">
    <property type="entry name" value="HEMATOPOIETIC PROSTAGLANDIN D SYNTHASE"/>
    <property type="match status" value="1"/>
</dbReference>
<dbReference type="Pfam" id="PF02798">
    <property type="entry name" value="GST_N"/>
    <property type="match status" value="1"/>
</dbReference>
<sequence>MVAKKDSKNQKTPKRNYFSHSTSESAYSTNLSADTKMAEMKEIKLTYFNIMGLGETLRFMLSYMGKEFEDFRIETFQEWTTKYKKTMPFGKLPLLEIDGKPYHQTMSLCRWLAKKCDLAGDNDDEALEIDMMMDSFSDFRSMVWSYFYNSDKENKQRIRPRIIEQITPFYLKKFDDKIKEEGYLANGKLSWVDIYVVAVLGYFSFMIESDICSTYENIRDLRDRVHAIPNIKKWVESRPETHW</sequence>
<dbReference type="CDD" id="cd03192">
    <property type="entry name" value="GST_C_Sigma_like"/>
    <property type="match status" value="1"/>
</dbReference>
<dbReference type="PANTHER" id="PTHR11571">
    <property type="entry name" value="GLUTATHIONE S-TRANSFERASE"/>
    <property type="match status" value="1"/>
</dbReference>
<dbReference type="OrthoDB" id="414243at2759"/>
<dbReference type="FunFam" id="1.20.1050.10:FF:000030">
    <property type="entry name" value="Glutathione S-transferase S1"/>
    <property type="match status" value="1"/>
</dbReference>
<proteinExistence type="inferred from homology"/>
<dbReference type="InterPro" id="IPR010987">
    <property type="entry name" value="Glutathione-S-Trfase_C-like"/>
</dbReference>
<dbReference type="InterPro" id="IPR050213">
    <property type="entry name" value="GST_superfamily"/>
</dbReference>
<dbReference type="GO" id="GO:0006749">
    <property type="term" value="P:glutathione metabolic process"/>
    <property type="evidence" value="ECO:0007669"/>
    <property type="project" value="TreeGrafter"/>
</dbReference>
<evidence type="ECO:0000256" key="1">
    <source>
        <dbReference type="ARBA" id="ARBA00012452"/>
    </source>
</evidence>
<dbReference type="GO" id="GO:0004364">
    <property type="term" value="F:glutathione transferase activity"/>
    <property type="evidence" value="ECO:0007669"/>
    <property type="project" value="UniProtKB-EC"/>
</dbReference>
<dbReference type="Gene3D" id="3.40.30.10">
    <property type="entry name" value="Glutaredoxin"/>
    <property type="match status" value="1"/>
</dbReference>